<keyword evidence="1" id="KW-0496">Mitochondrion</keyword>
<dbReference type="EMBL" id="MK623257">
    <property type="protein sequence ID" value="QEG57036.1"/>
    <property type="molecule type" value="Genomic_DNA"/>
</dbReference>
<dbReference type="InterPro" id="IPR043502">
    <property type="entry name" value="DNA/RNA_pol_sf"/>
</dbReference>
<evidence type="ECO:0000313" key="1">
    <source>
        <dbReference type="EMBL" id="QEG57036.1"/>
    </source>
</evidence>
<accession>A0A5B9RAU8</accession>
<reference evidence="1" key="1">
    <citation type="journal article" date="2019" name="Genome Biol. Evol.">
        <title>Evidence of extensive intraspecific noncoding reshuffling in a 169-kb mitochondrial genome of a basidiomycetous fungus.</title>
        <authorList>
            <person name="Lee H.H."/>
            <person name="Ke H.M."/>
            <person name="Lin C.I."/>
            <person name="Lee T.J."/>
            <person name="Chung C.L."/>
            <person name="Tsai I.J."/>
        </authorList>
    </citation>
    <scope>NUCLEOTIDE SEQUENCE</scope>
    <source>
        <strain evidence="1">BCRC 35384</strain>
    </source>
</reference>
<dbReference type="SUPFAM" id="SSF56672">
    <property type="entry name" value="DNA/RNA polymerases"/>
    <property type="match status" value="1"/>
</dbReference>
<dbReference type="PROSITE" id="PS00116">
    <property type="entry name" value="DNA_POLYMERASE_B"/>
    <property type="match status" value="1"/>
</dbReference>
<dbReference type="Gene3D" id="3.90.1600.10">
    <property type="entry name" value="Palm domain of DNA polymerase"/>
    <property type="match status" value="1"/>
</dbReference>
<geneLocation type="mitochondrion" evidence="1"/>
<reference evidence="1" key="2">
    <citation type="submission" date="2019-03" db="EMBL/GenBank/DDBJ databases">
        <authorList>
            <person name="Lee H.-H."/>
            <person name="Tsai I.J."/>
        </authorList>
    </citation>
    <scope>NUCLEOTIDE SEQUENCE</scope>
    <source>
        <strain evidence="1">BCRC 35384</strain>
    </source>
</reference>
<gene>
    <name evidence="1" type="ORF">PPIT_000140</name>
</gene>
<dbReference type="GO" id="GO:0000166">
    <property type="term" value="F:nucleotide binding"/>
    <property type="evidence" value="ECO:0007669"/>
    <property type="project" value="InterPro"/>
</dbReference>
<organism evidence="1">
    <name type="scientific">Porodaedalea pini</name>
    <dbReference type="NCBI Taxonomy" id="108901"/>
    <lineage>
        <taxon>Eukaryota</taxon>
        <taxon>Fungi</taxon>
        <taxon>Dikarya</taxon>
        <taxon>Basidiomycota</taxon>
        <taxon>Agaricomycotina</taxon>
        <taxon>Agaricomycetes</taxon>
        <taxon>Hymenochaetales</taxon>
        <taxon>Hymenochaetaceae</taxon>
        <taxon>Porodaedalea</taxon>
    </lineage>
</organism>
<dbReference type="GO" id="GO:0003676">
    <property type="term" value="F:nucleic acid binding"/>
    <property type="evidence" value="ECO:0007669"/>
    <property type="project" value="InterPro"/>
</dbReference>
<sequence length="180" mass="20554">MLYMEDLGWNDRWLIMKSLNKKNVNSFINKIGFENLVNKLDIGNKTIISYKLQFQHTPKINMAISAAITANARIVMSQFKNNPQYQLFYSDTDSIFIDKPLPDHQVSSKTLGLMKLEHVLTKFVALGPKVYGGMDLEGNEFTKTKGLKTSLSLIDLENLLNEDTSFNNIKLVILFKLCIM</sequence>
<protein>
    <submittedName>
        <fullName evidence="1">Uncharacterized protein</fullName>
    </submittedName>
</protein>
<dbReference type="InterPro" id="IPR023211">
    <property type="entry name" value="DNA_pol_palm_dom_sf"/>
</dbReference>
<dbReference type="AlphaFoldDB" id="A0A5B9RAU8"/>
<dbReference type="InterPro" id="IPR017964">
    <property type="entry name" value="DNA-dir_DNA_pol_B_CS"/>
</dbReference>
<name>A0A5B9RAU8_9AGAM</name>
<proteinExistence type="predicted"/>